<dbReference type="HOGENOM" id="CLU_2002734_0_0_11"/>
<evidence type="ECO:0000313" key="2">
    <source>
        <dbReference type="Proteomes" id="UP000006854"/>
    </source>
</evidence>
<proteinExistence type="predicted"/>
<dbReference type="OrthoDB" id="4222735at2"/>
<dbReference type="KEGG" id="sve:SVEN_7213"/>
<dbReference type="PATRIC" id="fig|953739.5.peg.2441"/>
<sequence length="124" mass="12438">MPLVLVEGAIIECTHQGRLRLAAGDPRVTVKGRGVVLAGKENGLTFGSAAAPVPGMITPCTAPTPAAPKACTITVPATPDGWSKKLTVGGTPVLLATAFGVTVSGQGPGQWKVADPGQTVLETL</sequence>
<name>F2RLW9_STRVP</name>
<dbReference type="RefSeq" id="WP_015038394.1">
    <property type="nucleotide sequence ID" value="NC_018750.1"/>
</dbReference>
<dbReference type="GeneID" id="51867726"/>
<reference evidence="1 2" key="1">
    <citation type="journal article" date="2011" name="BMC Genomics">
        <title>Genome-wide analysis of the role of GlnR in Streptomyces venezuelae provides new insights into global nitrogen regulation in actinomycetes.</title>
        <authorList>
            <person name="Pullan S.T."/>
            <person name="Bibb M.J."/>
            <person name="Merrick M."/>
        </authorList>
    </citation>
    <scope>NUCLEOTIDE SEQUENCE [LARGE SCALE GENOMIC DNA]</scope>
    <source>
        <strain evidence="2">ATCC 10712 / CBS 650.69 / DSM 40230 / JCM 4526 / NBRC 13096 / PD 04745</strain>
    </source>
</reference>
<dbReference type="AlphaFoldDB" id="F2RLW9"/>
<dbReference type="Proteomes" id="UP000006854">
    <property type="component" value="Chromosome"/>
</dbReference>
<accession>F2RLW9</accession>
<organism evidence="1 2">
    <name type="scientific">Streptomyces venezuelae (strain ATCC 10712 / CBS 650.69 / DSM 40230 / JCM 4526 / NBRC 13096 / PD 04745)</name>
    <dbReference type="NCBI Taxonomy" id="953739"/>
    <lineage>
        <taxon>Bacteria</taxon>
        <taxon>Bacillati</taxon>
        <taxon>Actinomycetota</taxon>
        <taxon>Actinomycetes</taxon>
        <taxon>Kitasatosporales</taxon>
        <taxon>Streptomycetaceae</taxon>
        <taxon>Streptomyces</taxon>
    </lineage>
</organism>
<keyword evidence="2" id="KW-1185">Reference proteome</keyword>
<gene>
    <name evidence="1" type="ordered locus">SVEN_7213</name>
</gene>
<evidence type="ECO:0000313" key="1">
    <source>
        <dbReference type="EMBL" id="CCA60499.1"/>
    </source>
</evidence>
<protein>
    <submittedName>
        <fullName evidence="1">Uncharacterized protein</fullName>
    </submittedName>
</protein>
<dbReference type="EMBL" id="FR845719">
    <property type="protein sequence ID" value="CCA60499.1"/>
    <property type="molecule type" value="Genomic_DNA"/>
</dbReference>
<dbReference type="STRING" id="953739.SVEN_7213"/>